<evidence type="ECO:0000313" key="5">
    <source>
        <dbReference type="Proteomes" id="UP000006304"/>
    </source>
</evidence>
<gene>
    <name evidence="4" type="ORF">O3I_027595</name>
</gene>
<proteinExistence type="inferred from homology"/>
<dbReference type="PANTHER" id="PTHR43157:SF31">
    <property type="entry name" value="PHOSPHATIDYLINOSITOL-GLYCAN BIOSYNTHESIS CLASS F PROTEIN"/>
    <property type="match status" value="1"/>
</dbReference>
<dbReference type="Gene3D" id="3.40.50.720">
    <property type="entry name" value="NAD(P)-binding Rossmann-like Domain"/>
    <property type="match status" value="1"/>
</dbReference>
<dbReference type="HOGENOM" id="CLU_010194_44_5_11"/>
<dbReference type="STRING" id="1133849.O3I_027595"/>
<dbReference type="InterPro" id="IPR036291">
    <property type="entry name" value="NAD(P)-bd_dom_sf"/>
</dbReference>
<evidence type="ECO:0000313" key="4">
    <source>
        <dbReference type="EMBL" id="AFU03468.1"/>
    </source>
</evidence>
<dbReference type="eggNOG" id="COG1028">
    <property type="taxonomic scope" value="Bacteria"/>
</dbReference>
<dbReference type="InterPro" id="IPR002347">
    <property type="entry name" value="SDR_fam"/>
</dbReference>
<dbReference type="GO" id="GO:0016491">
    <property type="term" value="F:oxidoreductase activity"/>
    <property type="evidence" value="ECO:0007669"/>
    <property type="project" value="UniProtKB-KW"/>
</dbReference>
<dbReference type="PRINTS" id="PR00081">
    <property type="entry name" value="GDHRDH"/>
</dbReference>
<dbReference type="RefSeq" id="WP_014986323.1">
    <property type="nucleotide sequence ID" value="NC_018681.1"/>
</dbReference>
<name>K0EUK3_NOCB7</name>
<dbReference type="PRINTS" id="PR00080">
    <property type="entry name" value="SDRFAMILY"/>
</dbReference>
<dbReference type="KEGG" id="nbr:O3I_027595"/>
<dbReference type="Proteomes" id="UP000006304">
    <property type="component" value="Chromosome"/>
</dbReference>
<dbReference type="PANTHER" id="PTHR43157">
    <property type="entry name" value="PHOSPHATIDYLINOSITOL-GLYCAN BIOSYNTHESIS CLASS F PROTEIN-RELATED"/>
    <property type="match status" value="1"/>
</dbReference>
<dbReference type="PROSITE" id="PS00061">
    <property type="entry name" value="ADH_SHORT"/>
    <property type="match status" value="1"/>
</dbReference>
<accession>K0EUK3</accession>
<protein>
    <submittedName>
        <fullName evidence="4">Short-chain dehydrogenase/reductase SDR</fullName>
    </submittedName>
</protein>
<dbReference type="InterPro" id="IPR020904">
    <property type="entry name" value="Sc_DH/Rdtase_CS"/>
</dbReference>
<evidence type="ECO:0000256" key="2">
    <source>
        <dbReference type="ARBA" id="ARBA00023002"/>
    </source>
</evidence>
<dbReference type="AlphaFoldDB" id="K0EUK3"/>
<evidence type="ECO:0000256" key="3">
    <source>
        <dbReference type="RuleBase" id="RU000363"/>
    </source>
</evidence>
<evidence type="ECO:0000256" key="1">
    <source>
        <dbReference type="ARBA" id="ARBA00006484"/>
    </source>
</evidence>
<organism evidence="4 5">
    <name type="scientific">Nocardia brasiliensis (strain ATCC 700358 / HUJEG-1)</name>
    <dbReference type="NCBI Taxonomy" id="1133849"/>
    <lineage>
        <taxon>Bacteria</taxon>
        <taxon>Bacillati</taxon>
        <taxon>Actinomycetota</taxon>
        <taxon>Actinomycetes</taxon>
        <taxon>Mycobacteriales</taxon>
        <taxon>Nocardiaceae</taxon>
        <taxon>Nocardia</taxon>
    </lineage>
</organism>
<dbReference type="EMBL" id="CP003876">
    <property type="protein sequence ID" value="AFU03468.1"/>
    <property type="molecule type" value="Genomic_DNA"/>
</dbReference>
<reference evidence="4 5" key="1">
    <citation type="journal article" date="2012" name="J. Bacteriol.">
        <title>Complete genome sequence of Nocardia brasiliensis HUJEG-1.</title>
        <authorList>
            <person name="Vera-Cabrera L."/>
            <person name="Ortiz-Lopez R."/>
            <person name="Elizondo-Gonzalez R."/>
            <person name="Perez-Maya A.A."/>
            <person name="Ocampo-Candiani J."/>
        </authorList>
    </citation>
    <scope>NUCLEOTIDE SEQUENCE [LARGE SCALE GENOMIC DNA]</scope>
    <source>
        <strain evidence="5">ATCC 700358</strain>
    </source>
</reference>
<dbReference type="Pfam" id="PF00106">
    <property type="entry name" value="adh_short"/>
    <property type="match status" value="1"/>
</dbReference>
<dbReference type="SUPFAM" id="SSF51735">
    <property type="entry name" value="NAD(P)-binding Rossmann-fold domains"/>
    <property type="match status" value="1"/>
</dbReference>
<keyword evidence="5" id="KW-1185">Reference proteome</keyword>
<comment type="similarity">
    <text evidence="1 3">Belongs to the short-chain dehydrogenases/reductases (SDR) family.</text>
</comment>
<sequence>MPEFSSGDRTVLVTGVDERLGYATAKRLAADGAAVIVHAQDKELADDAVQRLVAAGADAGRLRAVHADFTELAEVDELGGTLAATVRRLDAVVNAAAVPGPQRRGRTRAGHESTLQVNYLAPQRLTMALAAAVAAANGRIVNVSSRLHSAGNIDYSDLDRNRAIYTPLAVYAQSKLALTMFTRSLAETGPAGLTAVGVSPADFEIDMPQLRSHASAPLDAAADLLATLSDPHTTVVNGGYYDGIDESKPAALVRNSRARARLAAWTAALGPAA</sequence>
<keyword evidence="2" id="KW-0560">Oxidoreductase</keyword>